<dbReference type="SUPFAM" id="SSF49764">
    <property type="entry name" value="HSP20-like chaperones"/>
    <property type="match status" value="1"/>
</dbReference>
<dbReference type="Gene3D" id="2.60.40.790">
    <property type="match status" value="1"/>
</dbReference>
<reference evidence="6" key="1">
    <citation type="submission" date="2006-01" db="EMBL/GenBank/DDBJ databases">
        <title>Genome of the cyst-dividing bacterium Ramlibacter tataouinensis.</title>
        <authorList>
            <person name="Barakat M."/>
            <person name="Ortet P."/>
            <person name="De Luca G."/>
            <person name="Jourlin-Castelli C."/>
            <person name="Ansaldi M."/>
            <person name="Py B."/>
            <person name="Fichant G."/>
            <person name="Coutinho P."/>
            <person name="Voulhoux R."/>
            <person name="Bastien O."/>
            <person name="Roy S."/>
            <person name="Marechal E."/>
            <person name="Henrissat B."/>
            <person name="Quentin Y."/>
            <person name="Noirot P."/>
            <person name="Filloux A."/>
            <person name="Mejean V."/>
            <person name="DuBow M."/>
            <person name="Barras F."/>
            <person name="Heulin T."/>
        </authorList>
    </citation>
    <scope>NUCLEOTIDE SEQUENCE [LARGE SCALE GENOMIC DNA]</scope>
    <source>
        <strain evidence="6">ATCC BAA-407 / DSM 14655 / LMG 21543 / TTB310</strain>
    </source>
</reference>
<dbReference type="PROSITE" id="PS01031">
    <property type="entry name" value="SHSP"/>
    <property type="match status" value="1"/>
</dbReference>
<dbReference type="InterPro" id="IPR031107">
    <property type="entry name" value="Small_HSP"/>
</dbReference>
<dbReference type="InterPro" id="IPR002068">
    <property type="entry name" value="A-crystallin/Hsp20_dom"/>
</dbReference>
<dbReference type="KEGG" id="rta:Rta_09830"/>
<comment type="similarity">
    <text evidence="1 2">Belongs to the small heat shock protein (HSP20) family.</text>
</comment>
<dbReference type="InterPro" id="IPR008978">
    <property type="entry name" value="HSP20-like_chaperone"/>
</dbReference>
<dbReference type="PATRIC" id="fig|365046.3.peg.1004"/>
<evidence type="ECO:0000313" key="5">
    <source>
        <dbReference type="EMBL" id="AEG92067.1"/>
    </source>
</evidence>
<dbReference type="CDD" id="cd06464">
    <property type="entry name" value="ACD_sHsps-like"/>
    <property type="match status" value="1"/>
</dbReference>
<accession>F5XZN8</accession>
<dbReference type="EMBL" id="CP000245">
    <property type="protein sequence ID" value="AEG92067.1"/>
    <property type="molecule type" value="Genomic_DNA"/>
</dbReference>
<evidence type="ECO:0000256" key="3">
    <source>
        <dbReference type="SAM" id="MobiDB-lite"/>
    </source>
</evidence>
<dbReference type="eggNOG" id="COG0071">
    <property type="taxonomic scope" value="Bacteria"/>
</dbReference>
<feature type="compositionally biased region" description="Low complexity" evidence="3">
    <location>
        <begin position="160"/>
        <end position="179"/>
    </location>
</feature>
<dbReference type="RefSeq" id="WP_013900300.1">
    <property type="nucleotide sequence ID" value="NC_015677.1"/>
</dbReference>
<keyword evidence="5" id="KW-0346">Stress response</keyword>
<evidence type="ECO:0000256" key="2">
    <source>
        <dbReference type="RuleBase" id="RU003616"/>
    </source>
</evidence>
<feature type="region of interest" description="Disordered" evidence="3">
    <location>
        <begin position="145"/>
        <end position="190"/>
    </location>
</feature>
<feature type="region of interest" description="Disordered" evidence="3">
    <location>
        <begin position="1"/>
        <end position="22"/>
    </location>
</feature>
<dbReference type="HOGENOM" id="CLU_046737_12_0_4"/>
<evidence type="ECO:0000259" key="4">
    <source>
        <dbReference type="PROSITE" id="PS01031"/>
    </source>
</evidence>
<dbReference type="Proteomes" id="UP000008385">
    <property type="component" value="Chromosome"/>
</dbReference>
<feature type="compositionally biased region" description="Basic and acidic residues" evidence="3">
    <location>
        <begin position="180"/>
        <end position="190"/>
    </location>
</feature>
<dbReference type="OrthoDB" id="9808910at2"/>
<organism evidence="5 6">
    <name type="scientific">Ramlibacter tataouinensis (strain ATCC BAA-407 / DSM 14655 / LMG 21543 / TTB310)</name>
    <dbReference type="NCBI Taxonomy" id="365046"/>
    <lineage>
        <taxon>Bacteria</taxon>
        <taxon>Pseudomonadati</taxon>
        <taxon>Pseudomonadota</taxon>
        <taxon>Betaproteobacteria</taxon>
        <taxon>Burkholderiales</taxon>
        <taxon>Comamonadaceae</taxon>
        <taxon>Ramlibacter</taxon>
    </lineage>
</organism>
<dbReference type="STRING" id="365046.Rta_09830"/>
<dbReference type="PANTHER" id="PTHR11527">
    <property type="entry name" value="HEAT-SHOCK PROTEIN 20 FAMILY MEMBER"/>
    <property type="match status" value="1"/>
</dbReference>
<evidence type="ECO:0000256" key="1">
    <source>
        <dbReference type="PROSITE-ProRule" id="PRU00285"/>
    </source>
</evidence>
<reference evidence="5 6" key="2">
    <citation type="journal article" date="2011" name="PLoS ONE">
        <title>The Cyst-Dividing Bacterium Ramlibacter tataouinensis TTB310 Genome Reveals a Well-Stocked Toolbox for Adaptation to a Desert Environment.</title>
        <authorList>
            <person name="De Luca G."/>
            <person name="Barakat M."/>
            <person name="Ortet P."/>
            <person name="Fochesato S."/>
            <person name="Jourlin-Castelli C."/>
            <person name="Ansaldi M."/>
            <person name="Py B."/>
            <person name="Fichant G."/>
            <person name="Coutinho P.M."/>
            <person name="Voulhoux R."/>
            <person name="Bastien O."/>
            <person name="Marechal E."/>
            <person name="Henrissat B."/>
            <person name="Quentin Y."/>
            <person name="Noirot P."/>
            <person name="Filloux A."/>
            <person name="Mejean V."/>
            <person name="Dubow M.S."/>
            <person name="Barras F."/>
            <person name="Barbe V."/>
            <person name="Weissenbach J."/>
            <person name="Mihalcescu I."/>
            <person name="Vermeglio A."/>
            <person name="Achouak W."/>
            <person name="Heulin T."/>
        </authorList>
    </citation>
    <scope>NUCLEOTIDE SEQUENCE [LARGE SCALE GENOMIC DNA]</scope>
    <source>
        <strain evidence="6">ATCC BAA-407 / DSM 14655 / LMG 21543 / TTB310</strain>
    </source>
</reference>
<proteinExistence type="inferred from homology"/>
<dbReference type="Pfam" id="PF00011">
    <property type="entry name" value="HSP20"/>
    <property type="match status" value="1"/>
</dbReference>
<name>F5XZN8_RAMTT</name>
<keyword evidence="6" id="KW-1185">Reference proteome</keyword>
<evidence type="ECO:0000313" key="6">
    <source>
        <dbReference type="Proteomes" id="UP000008385"/>
    </source>
</evidence>
<dbReference type="AlphaFoldDB" id="F5XZN8"/>
<sequence length="190" mass="21058">MASRFPTPFQAPSRNLRAPDPFSDLHREMNRLFDDFFSFGAPTPGTATLAPMPRLDVRETDQEICISAELPGVKPADVDVRVEGNLLTIRGEKKNEAEQQQQQQDYHLMERSYGRFQRSLQLPFQPDPGQVRASFEDGVLTVHVPRQAQQERSRRIEIQAGAGAQHAAVGGSATGSGDDAGNRPDPMSHH</sequence>
<feature type="domain" description="SHSP" evidence="4">
    <location>
        <begin position="46"/>
        <end position="161"/>
    </location>
</feature>
<protein>
    <submittedName>
        <fullName evidence="5">Heat shock protein-like protein</fullName>
    </submittedName>
</protein>
<gene>
    <name evidence="5" type="ordered locus">Rta_09830</name>
</gene>